<dbReference type="RefSeq" id="XP_022651060.1">
    <property type="nucleotide sequence ID" value="XM_022795325.1"/>
</dbReference>
<dbReference type="OMA" id="TINIKCL"/>
<reference evidence="7" key="1">
    <citation type="submission" date="2021-01" db="UniProtKB">
        <authorList>
            <consortium name="EnsemblMetazoa"/>
        </authorList>
    </citation>
    <scope>IDENTIFICATION</scope>
</reference>
<feature type="repeat" description="Filamin" evidence="4">
    <location>
        <begin position="3250"/>
        <end position="3346"/>
    </location>
</feature>
<feature type="region of interest" description="Disordered" evidence="5">
    <location>
        <begin position="1170"/>
        <end position="1214"/>
    </location>
</feature>
<feature type="repeat" description="Filamin" evidence="4">
    <location>
        <begin position="1916"/>
        <end position="2006"/>
    </location>
</feature>
<evidence type="ECO:0000313" key="8">
    <source>
        <dbReference type="Proteomes" id="UP000594260"/>
    </source>
</evidence>
<evidence type="ECO:0000256" key="5">
    <source>
        <dbReference type="SAM" id="MobiDB-lite"/>
    </source>
</evidence>
<feature type="compositionally biased region" description="Polar residues" evidence="5">
    <location>
        <begin position="820"/>
        <end position="830"/>
    </location>
</feature>
<feature type="repeat" description="Filamin" evidence="4">
    <location>
        <begin position="2095"/>
        <end position="2187"/>
    </location>
</feature>
<feature type="repeat" description="Filamin" evidence="4">
    <location>
        <begin position="3060"/>
        <end position="3155"/>
    </location>
</feature>
<proteinExistence type="inferred from homology"/>
<feature type="repeat" description="Filamin" evidence="4">
    <location>
        <begin position="2608"/>
        <end position="2692"/>
    </location>
</feature>
<dbReference type="EnsemblMetazoa" id="XM_022795325">
    <property type="protein sequence ID" value="XP_022651060"/>
    <property type="gene ID" value="LOC111246174"/>
</dbReference>
<dbReference type="SUPFAM" id="SSF47576">
    <property type="entry name" value="Calponin-homology domain, CH-domain"/>
    <property type="match status" value="2"/>
</dbReference>
<feature type="region of interest" description="Disordered" evidence="5">
    <location>
        <begin position="719"/>
        <end position="743"/>
    </location>
</feature>
<feature type="region of interest" description="Disordered" evidence="5">
    <location>
        <begin position="962"/>
        <end position="994"/>
    </location>
</feature>
<evidence type="ECO:0000256" key="3">
    <source>
        <dbReference type="ARBA" id="ARBA00023203"/>
    </source>
</evidence>
<dbReference type="InterPro" id="IPR014756">
    <property type="entry name" value="Ig_E-set"/>
</dbReference>
<organism evidence="7 8">
    <name type="scientific">Varroa destructor</name>
    <name type="common">Honeybee mite</name>
    <dbReference type="NCBI Taxonomy" id="109461"/>
    <lineage>
        <taxon>Eukaryota</taxon>
        <taxon>Metazoa</taxon>
        <taxon>Ecdysozoa</taxon>
        <taxon>Arthropoda</taxon>
        <taxon>Chelicerata</taxon>
        <taxon>Arachnida</taxon>
        <taxon>Acari</taxon>
        <taxon>Parasitiformes</taxon>
        <taxon>Mesostigmata</taxon>
        <taxon>Gamasina</taxon>
        <taxon>Dermanyssoidea</taxon>
        <taxon>Varroidae</taxon>
        <taxon>Varroa</taxon>
    </lineage>
</organism>
<dbReference type="PROSITE" id="PS00020">
    <property type="entry name" value="ACTININ_2"/>
    <property type="match status" value="1"/>
</dbReference>
<feature type="region of interest" description="Disordered" evidence="5">
    <location>
        <begin position="647"/>
        <end position="671"/>
    </location>
</feature>
<dbReference type="RefSeq" id="XP_022651059.1">
    <property type="nucleotide sequence ID" value="XM_022795324.1"/>
</dbReference>
<feature type="repeat" description="Filamin" evidence="4">
    <location>
        <begin position="2906"/>
        <end position="2995"/>
    </location>
</feature>
<dbReference type="SMART" id="SM00033">
    <property type="entry name" value="CH"/>
    <property type="match status" value="3"/>
</dbReference>
<dbReference type="InterPro" id="IPR001298">
    <property type="entry name" value="Filamin/ABP280_rpt"/>
</dbReference>
<feature type="region of interest" description="Disordered" evidence="5">
    <location>
        <begin position="754"/>
        <end position="773"/>
    </location>
</feature>
<dbReference type="InterPro" id="IPR013783">
    <property type="entry name" value="Ig-like_fold"/>
</dbReference>
<evidence type="ECO:0000259" key="6">
    <source>
        <dbReference type="PROSITE" id="PS50021"/>
    </source>
</evidence>
<dbReference type="PANTHER" id="PTHR38537">
    <property type="entry name" value="JITTERBUG, ISOFORM N"/>
    <property type="match status" value="1"/>
</dbReference>
<feature type="repeat" description="Filamin" evidence="4">
    <location>
        <begin position="1825"/>
        <end position="1918"/>
    </location>
</feature>
<dbReference type="RefSeq" id="XP_022651058.1">
    <property type="nucleotide sequence ID" value="XM_022795323.1"/>
</dbReference>
<name>A0A7M7JIW4_VARDE</name>
<dbReference type="EnsemblMetazoa" id="XM_022795324">
    <property type="protein sequence ID" value="XP_022651059"/>
    <property type="gene ID" value="LOC111246174"/>
</dbReference>
<feature type="compositionally biased region" description="Polar residues" evidence="5">
    <location>
        <begin position="1195"/>
        <end position="1214"/>
    </location>
</feature>
<dbReference type="CDD" id="cd21227">
    <property type="entry name" value="CH_jitterbug-like_rpt1"/>
    <property type="match status" value="1"/>
</dbReference>
<feature type="repeat" description="Filamin" evidence="4">
    <location>
        <begin position="2690"/>
        <end position="2789"/>
    </location>
</feature>
<sequence>METASAPLPAKWVDIQQKTFTNWVNEQLKPTGEQVHDLRADLCNGLKLISLVEVLQNKAGGPGPSRGLRRIRNPLNQHQYLENVQVALNAIAADNVKLVNIGNLDVVEGNLKLILGLVWSLIVRYQIGRSNAPARKLMLNWLRAVLPSELDISNFSTDWNSGVLLSALVDYCKPGLIPDWKNLNPNNGYENCKLAMETAREQLNIPIVLRPEDLASERLDELSGMTYLSYYMNDASAGYCAMINWVRQYLPYISNFTTDWNDGSALCELINKLGGSVDMNALSRLPHEFENNCFRGIMAANTQLGIPKTISSKELSDPDVQALAVMGYLARFQKLTPREINASRKNERIYVRGVDLNNVHVNKAATFEIVAVDPSINVERDVTVEVVQIRNGQRVPVRLDVDVSGGTGSFLPTESTPHELRAFVNGVLAECCPMFIEVFPDISRILYSGIAPCALGSLVEVLINSNGVQGRGVQIEAVSPSEVVTPCEVDVDQSGSSFRTSFVPRTVGEWQIHVTYAREHISGSPFTCYVYDPTKIKLRTPVRYEAGRESQIAVDTKDAGWGKLNLLLELSGRRLPVTCDERGDGLYVFSFHPPHNGSLSVQLSFNDNQIKGSPFYIQVGNEPATSPSGFQFRSELSSAGRTLADSPFRDSAFGMTSNGRNMPDSEFILGEPMPRMDRDLITRIQSPSHRILSPQPLLSPMGRRDLREASYHIDGYRSDDGSNRVLSPKLAPHVPDTHGSGSLDRRTEFRLVSEREMSPTSSRLIQTTRSSLTSRVTTPDIIAGHNEPLRPSEDQTNSFAHRLNSTTTVTNITSNRSSNHTTFTSATSNAGSSEVYRAVLSQTPDRALSPEGDLPSGIFRAEYTEGRKTPSSPFERTASPYGRAKTPEKLVENYRVLTGSPSRSPSGMCSPIDDRRTNPYSGVDRTVEIDTSAKKIETKTQSGASSIFDKMDAFFDTPTEAVKQHVTGRTSSDRGVDEVDRKPASPTKDPSNAHDAMRMEFIRSAQNPSGIPKIQRDIIDEALKAEDSFTKEPSTSPLITRTTFSADRSQSPLHHSRTEVLSSPVMMGFRATNSNSTASTYHRSRSMSPSVTTVNTSTPISNARVISPVQSHHSGRVSKEHFVTSTVTRRETTAPLNDHREFEVCERKRETTIPINETDISSPLRNTAHCRQRSNFNTPPPPPPPNAGGSKAKTVRTTSYQTPPNAASDSHTKIPSANISSTSYVSLTGSQLLISPERVTSELKILQPERLRRFPIRQPLLVDVASESVPFDADLLQVFVRGPSGVEYACRVDQLIPKIAQVLIEAREVGDHRIRFAYGGVEMPPIQGHGFSPELIVVDKIPDGIVGRPVRFRINGNGAGSGSLELMVNNGTVGSKVERIRDQFYEASFVPHQATPHEVDIKFNGIPVPGSPWNCNVAEFLQQERILLEKAAREAEKTEQLFYQQGARLLDRAERQQREERVQALLIDGQSMPDSVPCHKRQVLQVQVPPNSKDTDLKVTLLKSIPNAVANPYSVVRKSPTVLLLEFALTDTGTYSLDAHLRGARVQGCPLLFKAYDAQRIHFLEVEKNVEINESVTLHVDASNAGEGQLEISVNRGEVANQVEVLSAGKCRVTFTPDGPGDYVVDIKFNGELIPGCPLTIVAHAPIVYSVDLKSVEVICADEPACFNIPLPLGKRELLRVGIIDPNHQSIPVSLKSSEGDTVIVEFTAKQVGIHVISVDYSGSSVQGSPCSVKCFDPRLVAVEGVQSVNKGETVQFIVDASSSGEGNLEITVSSGSQNVSTQVQPLGGARFAVCFVPQSDALHSVSIDFNGRAVPGSPFPVTVNDAAQQPAVHPAQPGPVCAPVNTPTALLLKGTVHSQHLYARVTNPERSVVPFTLKDRGGDTFAVEFTPAAVGEYRMEVRYQDKPIPGSPFVCKVYDIGQIRVTEVPHPALVGTSAAFLVETAGAGPGNLEVMVNQGRVPTTPQAKAPTLYSIHFTPTEAEDHVIDVRFNGHHVPGSPFTCPVLDLSKLKLVGDPIERVPVHRPCRMLLSAGGQSLINLQAVVVGPNNDKVPLHQSVEGDSYAVEFTPDQVGDYSVDLRLNSGPLLTVPLGVKVYDASKVKVTDISDGLCGSPVYFSIDASAAGAGNLEIIVANAGGRNVPNYVQSEGNARFRVNFKPTESQVHQISIKFNSIPVPGSPFTIHVTDADPKESCDKAHGSQNAVTSGEREPINVSEDFKDIVELDKDAVDTKQMSTSPKSLVNSEALKSVAINTPVTFAVHTKSFSPKNCNVRLQAPDGTDTSANIANTASGFDATFTPRRIGPNQVFVYIDGSQVSGSPFTCNVFDVQRIRVTGLHRGYVGRALTFSVDASQAGEGTLELVVSTKRGSVRAEVSMQARGVYDVTFTPSDAAEHYVNVTFNDLEIPGNPFRIEVLDEKALASQRIGKPTLKGSAAQRGLCSAKNIFDIVDADQAVSIRVSKGSTEAQCVVTKIAERVYRAEYLPREVGSHLLEVLLGGRVATTHNVQVIDPGRVRAMDIEDAIVNRPVAFRVDTTKAGQGTLEVAVSNGGAKVPLQVDEIAVGLYKVTYVPKSASPHKIEIRYNGHAVLGFPRVIQVRDPSHTMIAHGLGLKSAQVGRAARFNIETGSQGDAKDFDIVVSCAGSPLPVRCFVQKDRSLLVEWSPVEIGPHRIEVFYRSDSVQGSPFKCEAFDATRVRLEHDTVDVPKRNNVCNVNQRVRFKLNRRDAGYAELDVTATSPLGKNLPIEVRPADDGELIELTPAVAGKYRIAITYGGVPVPGSPITFIAHPDSSPALHQHINVSGPGLVEALKGIMTSFRVECDAKEGLSAGSPEVSVRGPGGQEAEYTVDQEDDGSWSVSYLPIEVGLYTIRLLMNGADVAGSPYRVRVGEGQQLRPVGGWESVVDSEGTLSGVIGKELTMAFEVPASDSDPIPAPGKLNAEAELPDGRRAPVQIEKMGSRWILKYLPKVSGEHRLHLAHNAHPLAQSPLCIHVHRKSSRGAADNIAPANVSKSQTPGLAAIKSLTTTKTSTSAIKASSSKTSSPYASNSTANKPASSNGGMPLGRVVARGDGLLVSRVGEMAEFFVDASACSEGQLRAMLISDKGEYPVEVVHTGSPTNTFRCQYRAPHPGAYELTVLFDEKHVPGSPFRVRAGPVCDAQRVVCSGEGLTGGIVGKPMKAFLDTRAGGPGELSAHCLGPSKMARCELISHGDGTFELLVTPLESGKHMLSIKYGGQHVPGSPFTIRVAGAPDASRVRVYGPGIEAGVLALYQSRFVCDTRGAGAGQLTVRVRGPKGAFRVEMARESTKDRTILCKYDPTEPGDYRIEVKWSGIHVPGSPFIVLIFDTQDELNRHLQALWPEVRLGQEVSGALPRYPLKPIAFGEARQTDRSGSRPLITTVDN</sequence>
<protein>
    <recommendedName>
        <fullName evidence="6">Calponin-homology (CH) domain-containing protein</fullName>
    </recommendedName>
</protein>
<dbReference type="InterPro" id="IPR001589">
    <property type="entry name" value="Actinin_actin-bd_CS"/>
</dbReference>
<feature type="repeat" description="Filamin" evidence="4">
    <location>
        <begin position="2234"/>
        <end position="2327"/>
    </location>
</feature>
<feature type="repeat" description="Filamin" evidence="4">
    <location>
        <begin position="1648"/>
        <end position="1735"/>
    </location>
</feature>
<dbReference type="CDD" id="cd21185">
    <property type="entry name" value="CH_jitterbug-like_rpt3"/>
    <property type="match status" value="1"/>
</dbReference>
<dbReference type="RefSeq" id="XP_022651057.1">
    <property type="nucleotide sequence ID" value="XM_022795322.1"/>
</dbReference>
<dbReference type="PANTHER" id="PTHR38537:SF16">
    <property type="entry name" value="CALPONIN-HOMOLOGY (CH) DOMAIN-CONTAINING PROTEIN"/>
    <property type="match status" value="1"/>
</dbReference>
<evidence type="ECO:0000256" key="4">
    <source>
        <dbReference type="PROSITE-ProRule" id="PRU00087"/>
    </source>
</evidence>
<dbReference type="Gene3D" id="1.10.418.10">
    <property type="entry name" value="Calponin-like domain"/>
    <property type="match status" value="3"/>
</dbReference>
<feature type="region of interest" description="Disordered" evidence="5">
    <location>
        <begin position="3031"/>
        <end position="3065"/>
    </location>
</feature>
<dbReference type="EnsemblMetazoa" id="XM_022795323">
    <property type="protein sequence ID" value="XP_022651058"/>
    <property type="gene ID" value="LOC111246174"/>
</dbReference>
<dbReference type="KEGG" id="vde:111246174"/>
<dbReference type="FunCoup" id="A0A7M7JIW4">
    <property type="interactions" value="4"/>
</dbReference>
<feature type="repeat" description="Filamin" evidence="4">
    <location>
        <begin position="2337"/>
        <end position="2416"/>
    </location>
</feature>
<dbReference type="InterPro" id="IPR017868">
    <property type="entry name" value="Filamin/ABP280_repeat-like"/>
</dbReference>
<dbReference type="EnsemblMetazoa" id="XM_022795326">
    <property type="protein sequence ID" value="XP_022651061"/>
    <property type="gene ID" value="LOC111246174"/>
</dbReference>
<keyword evidence="2" id="KW-0677">Repeat</keyword>
<feature type="region of interest" description="Disordered" evidence="5">
    <location>
        <begin position="1075"/>
        <end position="1096"/>
    </location>
</feature>
<dbReference type="RefSeq" id="XP_022651061.1">
    <property type="nucleotide sequence ID" value="XM_022795326.1"/>
</dbReference>
<dbReference type="PROSITE" id="PS50021">
    <property type="entry name" value="CH"/>
    <property type="match status" value="2"/>
</dbReference>
<dbReference type="GO" id="GO:0051015">
    <property type="term" value="F:actin filament binding"/>
    <property type="evidence" value="ECO:0007669"/>
    <property type="project" value="InterPro"/>
</dbReference>
<feature type="repeat" description="Filamin" evidence="4">
    <location>
        <begin position="2500"/>
        <end position="2599"/>
    </location>
</feature>
<feature type="repeat" description="Filamin" evidence="4">
    <location>
        <begin position="546"/>
        <end position="619"/>
    </location>
</feature>
<dbReference type="SUPFAM" id="SSF81296">
    <property type="entry name" value="E set domains"/>
    <property type="match status" value="20"/>
</dbReference>
<dbReference type="Proteomes" id="UP000594260">
    <property type="component" value="Unplaced"/>
</dbReference>
<evidence type="ECO:0000256" key="1">
    <source>
        <dbReference type="ARBA" id="ARBA00009238"/>
    </source>
</evidence>
<feature type="domain" description="Calponin-homology (CH)" evidence="6">
    <location>
        <begin position="14"/>
        <end position="126"/>
    </location>
</feature>
<feature type="repeat" description="Filamin" evidence="4">
    <location>
        <begin position="1566"/>
        <end position="1643"/>
    </location>
</feature>
<dbReference type="InterPro" id="IPR044801">
    <property type="entry name" value="Filamin"/>
</dbReference>
<dbReference type="InterPro" id="IPR036872">
    <property type="entry name" value="CH_dom_sf"/>
</dbReference>
<feature type="repeat" description="Filamin" evidence="4">
    <location>
        <begin position="341"/>
        <end position="438"/>
    </location>
</feature>
<feature type="compositionally biased region" description="Basic and acidic residues" evidence="5">
    <location>
        <begin position="971"/>
        <end position="983"/>
    </location>
</feature>
<dbReference type="Pfam" id="PF00630">
    <property type="entry name" value="Filamin"/>
    <property type="match status" value="18"/>
</dbReference>
<dbReference type="EnsemblMetazoa" id="XM_022795322">
    <property type="protein sequence ID" value="XP_022651057"/>
    <property type="gene ID" value="LOC111246174"/>
</dbReference>
<dbReference type="SMART" id="SM00557">
    <property type="entry name" value="IG_FLMN"/>
    <property type="match status" value="20"/>
</dbReference>
<feature type="domain" description="Calponin-homology (CH)" evidence="6">
    <location>
        <begin position="132"/>
        <end position="236"/>
    </location>
</feature>
<dbReference type="GO" id="GO:0030036">
    <property type="term" value="P:actin cytoskeleton organization"/>
    <property type="evidence" value="ECO:0007669"/>
    <property type="project" value="InterPro"/>
</dbReference>
<feature type="repeat" description="Filamin" evidence="4">
    <location>
        <begin position="449"/>
        <end position="530"/>
    </location>
</feature>
<feature type="compositionally biased region" description="Polar residues" evidence="5">
    <location>
        <begin position="3046"/>
        <end position="3061"/>
    </location>
</feature>
<keyword evidence="3" id="KW-0009">Actin-binding</keyword>
<dbReference type="OrthoDB" id="18740at2759"/>
<dbReference type="InterPro" id="IPR001715">
    <property type="entry name" value="CH_dom"/>
</dbReference>
<evidence type="ECO:0000313" key="7">
    <source>
        <dbReference type="EnsemblMetazoa" id="XP_022651061"/>
    </source>
</evidence>
<feature type="compositionally biased region" description="Low complexity" evidence="5">
    <location>
        <begin position="3031"/>
        <end position="3045"/>
    </location>
</feature>
<dbReference type="PROSITE" id="PS50194">
    <property type="entry name" value="FILAMIN_REPEAT"/>
    <property type="match status" value="21"/>
</dbReference>
<feature type="region of interest" description="Disordered" evidence="5">
    <location>
        <begin position="2192"/>
        <end position="2211"/>
    </location>
</feature>
<feature type="region of interest" description="Disordered" evidence="5">
    <location>
        <begin position="844"/>
        <end position="881"/>
    </location>
</feature>
<dbReference type="FunFam" id="2.60.40.10:FF:001145">
    <property type="entry name" value="Jitterbug, isoform I"/>
    <property type="match status" value="1"/>
</dbReference>
<dbReference type="GeneID" id="111246174"/>
<feature type="repeat" description="Filamin" evidence="4">
    <location>
        <begin position="1744"/>
        <end position="1824"/>
    </location>
</feature>
<feature type="repeat" description="Filamin" evidence="4">
    <location>
        <begin position="2004"/>
        <end position="2097"/>
    </location>
</feature>
<dbReference type="InParanoid" id="A0A7M7JIW4"/>
<feature type="region of interest" description="Disordered" evidence="5">
    <location>
        <begin position="897"/>
        <end position="922"/>
    </location>
</feature>
<feature type="repeat" description="Filamin" evidence="4">
    <location>
        <begin position="2793"/>
        <end position="2890"/>
    </location>
</feature>
<evidence type="ECO:0000256" key="2">
    <source>
        <dbReference type="ARBA" id="ARBA00022737"/>
    </source>
</evidence>
<feature type="region of interest" description="Disordered" evidence="5">
    <location>
        <begin position="811"/>
        <end position="830"/>
    </location>
</feature>
<dbReference type="PROSITE" id="PS00019">
    <property type="entry name" value="ACTININ_1"/>
    <property type="match status" value="1"/>
</dbReference>
<dbReference type="Gene3D" id="2.60.40.10">
    <property type="entry name" value="Immunoglobulins"/>
    <property type="match status" value="20"/>
</dbReference>
<accession>A0A7M7JIW4</accession>
<dbReference type="Pfam" id="PF00307">
    <property type="entry name" value="CH"/>
    <property type="match status" value="3"/>
</dbReference>
<feature type="repeat" description="Filamin" evidence="4">
    <location>
        <begin position="1326"/>
        <end position="1417"/>
    </location>
</feature>
<keyword evidence="8" id="KW-1185">Reference proteome</keyword>
<comment type="similarity">
    <text evidence="1">Belongs to the filamin family.</text>
</comment>
<feature type="repeat" description="Filamin" evidence="4">
    <location>
        <begin position="3156"/>
        <end position="3249"/>
    </location>
</feature>